<dbReference type="Proteomes" id="UP001623558">
    <property type="component" value="Unassembled WGS sequence"/>
</dbReference>
<accession>A0ABW8RXE4</accession>
<evidence type="ECO:0000313" key="2">
    <source>
        <dbReference type="Proteomes" id="UP001623558"/>
    </source>
</evidence>
<evidence type="ECO:0000313" key="1">
    <source>
        <dbReference type="EMBL" id="MFL0162582.1"/>
    </source>
</evidence>
<gene>
    <name evidence="1" type="ORF">U0R11_09295</name>
</gene>
<dbReference type="EMBL" id="JBEWZH010000006">
    <property type="protein sequence ID" value="MFL0162582.1"/>
    <property type="molecule type" value="Genomic_DNA"/>
</dbReference>
<reference evidence="1 2" key="1">
    <citation type="submission" date="2024-07" db="EMBL/GenBank/DDBJ databases">
        <authorList>
            <person name="Pitt A."/>
            <person name="Hahn M.W."/>
        </authorList>
    </citation>
    <scope>NUCLEOTIDE SEQUENCE [LARGE SCALE GENOMIC DNA]</scope>
    <source>
        <strain evidence="1 2">1-SAACH-A3</strain>
    </source>
</reference>
<organism evidence="1 2">
    <name type="scientific">Aquirufa salirivi</name>
    <dbReference type="NCBI Taxonomy" id="3104729"/>
    <lineage>
        <taxon>Bacteria</taxon>
        <taxon>Pseudomonadati</taxon>
        <taxon>Bacteroidota</taxon>
        <taxon>Cytophagia</taxon>
        <taxon>Cytophagales</taxon>
        <taxon>Flectobacillaceae</taxon>
        <taxon>Aquirufa</taxon>
    </lineage>
</organism>
<protein>
    <submittedName>
        <fullName evidence="1">DUF6370 family protein</fullName>
    </submittedName>
</protein>
<comment type="caution">
    <text evidence="1">The sequence shown here is derived from an EMBL/GenBank/DDBJ whole genome shotgun (WGS) entry which is preliminary data.</text>
</comment>
<sequence length="113" mass="12817">MKKIIYFLMSWTFIGLSLGFVPNTKPKYLQLDKKQTLYTVEASCGSCNFDMPGDVCQLAIKLEDKKYYVEGPNINDYGGSHSKNGFCKVVRKAQVQGKIVDDKFVATYFKLLP</sequence>
<dbReference type="Pfam" id="PF19897">
    <property type="entry name" value="DUF6370"/>
    <property type="match status" value="1"/>
</dbReference>
<name>A0ABW8RXE4_9BACT</name>
<dbReference type="RefSeq" id="WP_406751426.1">
    <property type="nucleotide sequence ID" value="NZ_JBEWZH010000006.1"/>
</dbReference>
<proteinExistence type="predicted"/>
<dbReference type="InterPro" id="IPR045950">
    <property type="entry name" value="DUF6370"/>
</dbReference>
<keyword evidence="2" id="KW-1185">Reference proteome</keyword>